<dbReference type="CDD" id="cd23767">
    <property type="entry name" value="IQCD"/>
    <property type="match status" value="1"/>
</dbReference>
<dbReference type="InterPro" id="IPR000048">
    <property type="entry name" value="IQ_motif_EF-hand-BS"/>
</dbReference>
<gene>
    <name evidence="5" type="ORF">AMECASPLE_038467</name>
</gene>
<dbReference type="Gene3D" id="1.10.418.10">
    <property type="entry name" value="Calponin-like domain"/>
    <property type="match status" value="1"/>
</dbReference>
<evidence type="ECO:0000313" key="6">
    <source>
        <dbReference type="Proteomes" id="UP001469553"/>
    </source>
</evidence>
<keyword evidence="4" id="KW-0112">Calmodulin-binding</keyword>
<dbReference type="PANTHER" id="PTHR22706">
    <property type="entry name" value="ASSEMBLY FACTOR FOR SPINDLE MICROTUBULES"/>
    <property type="match status" value="1"/>
</dbReference>
<feature type="non-terminal residue" evidence="5">
    <location>
        <position position="1"/>
    </location>
</feature>
<comment type="caution">
    <text evidence="5">The sequence shown here is derived from an EMBL/GenBank/DDBJ whole genome shotgun (WGS) entry which is preliminary data.</text>
</comment>
<reference evidence="5 6" key="1">
    <citation type="submission" date="2021-06" db="EMBL/GenBank/DDBJ databases">
        <authorList>
            <person name="Palmer J.M."/>
        </authorList>
    </citation>
    <scope>NUCLEOTIDE SEQUENCE [LARGE SCALE GENOMIC DNA]</scope>
    <source>
        <strain evidence="5 6">AS_MEX2019</strain>
        <tissue evidence="5">Muscle</tissue>
    </source>
</reference>
<dbReference type="InterPro" id="IPR036872">
    <property type="entry name" value="CH_dom_sf"/>
</dbReference>
<dbReference type="Gene3D" id="1.20.5.190">
    <property type="match status" value="1"/>
</dbReference>
<dbReference type="Pfam" id="PF00612">
    <property type="entry name" value="IQ"/>
    <property type="match status" value="3"/>
</dbReference>
<protein>
    <submittedName>
        <fullName evidence="5">Uncharacterized protein</fullName>
    </submittedName>
</protein>
<accession>A0ABV0XXL1</accession>
<dbReference type="PROSITE" id="PS50096">
    <property type="entry name" value="IQ"/>
    <property type="match status" value="2"/>
</dbReference>
<evidence type="ECO:0000313" key="5">
    <source>
        <dbReference type="EMBL" id="MEQ2286083.1"/>
    </source>
</evidence>
<keyword evidence="6" id="KW-1185">Reference proteome</keyword>
<evidence type="ECO:0000256" key="1">
    <source>
        <dbReference type="ARBA" id="ARBA00004496"/>
    </source>
</evidence>
<proteinExistence type="predicted"/>
<keyword evidence="3" id="KW-0677">Repeat</keyword>
<dbReference type="InterPro" id="IPR027417">
    <property type="entry name" value="P-loop_NTPase"/>
</dbReference>
<evidence type="ECO:0000256" key="4">
    <source>
        <dbReference type="ARBA" id="ARBA00022860"/>
    </source>
</evidence>
<keyword evidence="2" id="KW-0963">Cytoplasm</keyword>
<name>A0ABV0XXL1_9TELE</name>
<dbReference type="SUPFAM" id="SSF52540">
    <property type="entry name" value="P-loop containing nucleoside triphosphate hydrolases"/>
    <property type="match status" value="1"/>
</dbReference>
<evidence type="ECO:0000256" key="2">
    <source>
        <dbReference type="ARBA" id="ARBA00022490"/>
    </source>
</evidence>
<dbReference type="Proteomes" id="UP001469553">
    <property type="component" value="Unassembled WGS sequence"/>
</dbReference>
<sequence length="177" mass="20590">QDSPSLRFKELLENEKNNFKLVNSAVAFLGGVPAMINPADMSNTIPNEKVVMSYLSFLCARLLDLRIETRAARLIQAAWRKHKLKKDLLLYEERNKAAMKIQVVVRRFLMRRRAERQNQAATIIQSVWRGYLARNRLRMQKEAQLRALQHKAATVIQVGAEEENVNQIHFIYLEESE</sequence>
<dbReference type="PANTHER" id="PTHR22706:SF1">
    <property type="entry name" value="ASSEMBLY FACTOR FOR SPINDLE MICROTUBULES"/>
    <property type="match status" value="1"/>
</dbReference>
<dbReference type="EMBL" id="JAHRIP010016520">
    <property type="protein sequence ID" value="MEQ2286083.1"/>
    <property type="molecule type" value="Genomic_DNA"/>
</dbReference>
<dbReference type="InterPro" id="IPR051185">
    <property type="entry name" value="ASPM"/>
</dbReference>
<dbReference type="SUPFAM" id="SSF47576">
    <property type="entry name" value="Calponin-homology domain, CH-domain"/>
    <property type="match status" value="1"/>
</dbReference>
<evidence type="ECO:0000256" key="3">
    <source>
        <dbReference type="ARBA" id="ARBA00022737"/>
    </source>
</evidence>
<dbReference type="SMART" id="SM00015">
    <property type="entry name" value="IQ"/>
    <property type="match status" value="3"/>
</dbReference>
<comment type="subcellular location">
    <subcellularLocation>
        <location evidence="1">Cytoplasm</location>
    </subcellularLocation>
</comment>
<organism evidence="5 6">
    <name type="scientific">Ameca splendens</name>
    <dbReference type="NCBI Taxonomy" id="208324"/>
    <lineage>
        <taxon>Eukaryota</taxon>
        <taxon>Metazoa</taxon>
        <taxon>Chordata</taxon>
        <taxon>Craniata</taxon>
        <taxon>Vertebrata</taxon>
        <taxon>Euteleostomi</taxon>
        <taxon>Actinopterygii</taxon>
        <taxon>Neopterygii</taxon>
        <taxon>Teleostei</taxon>
        <taxon>Neoteleostei</taxon>
        <taxon>Acanthomorphata</taxon>
        <taxon>Ovalentaria</taxon>
        <taxon>Atherinomorphae</taxon>
        <taxon>Cyprinodontiformes</taxon>
        <taxon>Goodeidae</taxon>
        <taxon>Ameca</taxon>
    </lineage>
</organism>